<evidence type="ECO:0000256" key="4">
    <source>
        <dbReference type="ARBA" id="ARBA00022679"/>
    </source>
</evidence>
<dbReference type="GO" id="GO:0000155">
    <property type="term" value="F:phosphorelay sensor kinase activity"/>
    <property type="evidence" value="ECO:0007669"/>
    <property type="project" value="InterPro"/>
</dbReference>
<dbReference type="FunFam" id="3.30.565.10:FF:000006">
    <property type="entry name" value="Sensor histidine kinase WalK"/>
    <property type="match status" value="1"/>
</dbReference>
<dbReference type="EMBL" id="MHNL01000008">
    <property type="protein sequence ID" value="OGZ45156.1"/>
    <property type="molecule type" value="Genomic_DNA"/>
</dbReference>
<keyword evidence="4" id="KW-0808">Transferase</keyword>
<feature type="domain" description="PAS" evidence="9">
    <location>
        <begin position="12"/>
        <end position="58"/>
    </location>
</feature>
<dbReference type="AlphaFoldDB" id="A0A1G2G4H3"/>
<dbReference type="PANTHER" id="PTHR45453:SF1">
    <property type="entry name" value="PHOSPHATE REGULON SENSOR PROTEIN PHOR"/>
    <property type="match status" value="1"/>
</dbReference>
<dbReference type="InterPro" id="IPR036097">
    <property type="entry name" value="HisK_dim/P_sf"/>
</dbReference>
<keyword evidence="5" id="KW-0418">Kinase</keyword>
<dbReference type="PROSITE" id="PS50113">
    <property type="entry name" value="PAC"/>
    <property type="match status" value="1"/>
</dbReference>
<organism evidence="11 12">
    <name type="scientific">Candidatus Ryanbacteria bacterium RIFCSPHIGHO2_01_FULL_48_27</name>
    <dbReference type="NCBI Taxonomy" id="1802115"/>
    <lineage>
        <taxon>Bacteria</taxon>
        <taxon>Candidatus Ryaniibacteriota</taxon>
    </lineage>
</organism>
<name>A0A1G2G4H3_9BACT</name>
<reference evidence="11 12" key="1">
    <citation type="journal article" date="2016" name="Nat. Commun.">
        <title>Thousands of microbial genomes shed light on interconnected biogeochemical processes in an aquifer system.</title>
        <authorList>
            <person name="Anantharaman K."/>
            <person name="Brown C.T."/>
            <person name="Hug L.A."/>
            <person name="Sharon I."/>
            <person name="Castelle C.J."/>
            <person name="Probst A.J."/>
            <person name="Thomas B.C."/>
            <person name="Singh A."/>
            <person name="Wilkins M.J."/>
            <person name="Karaoz U."/>
            <person name="Brodie E.L."/>
            <person name="Williams K.H."/>
            <person name="Hubbard S.S."/>
            <person name="Banfield J.F."/>
        </authorList>
    </citation>
    <scope>NUCLEOTIDE SEQUENCE [LARGE SCALE GENOMIC DNA]</scope>
</reference>
<dbReference type="SUPFAM" id="SSF47384">
    <property type="entry name" value="Homodimeric domain of signal transducing histidine kinase"/>
    <property type="match status" value="1"/>
</dbReference>
<dbReference type="Gene3D" id="1.10.287.130">
    <property type="match status" value="1"/>
</dbReference>
<dbReference type="PROSITE" id="PS50109">
    <property type="entry name" value="HIS_KIN"/>
    <property type="match status" value="1"/>
</dbReference>
<dbReference type="CDD" id="cd00130">
    <property type="entry name" value="PAS"/>
    <property type="match status" value="1"/>
</dbReference>
<dbReference type="Gene3D" id="3.30.450.20">
    <property type="entry name" value="PAS domain"/>
    <property type="match status" value="1"/>
</dbReference>
<keyword evidence="7" id="KW-0472">Membrane</keyword>
<dbReference type="InterPro" id="IPR003661">
    <property type="entry name" value="HisK_dim/P_dom"/>
</dbReference>
<evidence type="ECO:0000259" key="10">
    <source>
        <dbReference type="PROSITE" id="PS50113"/>
    </source>
</evidence>
<dbReference type="SUPFAM" id="SSF55785">
    <property type="entry name" value="PYP-like sensor domain (PAS domain)"/>
    <property type="match status" value="1"/>
</dbReference>
<dbReference type="InterPro" id="IPR013767">
    <property type="entry name" value="PAS_fold"/>
</dbReference>
<dbReference type="InterPro" id="IPR050351">
    <property type="entry name" value="BphY/WalK/GraS-like"/>
</dbReference>
<evidence type="ECO:0000313" key="11">
    <source>
        <dbReference type="EMBL" id="OGZ45156.1"/>
    </source>
</evidence>
<dbReference type="SMART" id="SM00388">
    <property type="entry name" value="HisKA"/>
    <property type="match status" value="1"/>
</dbReference>
<proteinExistence type="predicted"/>
<dbReference type="GO" id="GO:0016036">
    <property type="term" value="P:cellular response to phosphate starvation"/>
    <property type="evidence" value="ECO:0007669"/>
    <property type="project" value="TreeGrafter"/>
</dbReference>
<dbReference type="SMART" id="SM00387">
    <property type="entry name" value="HATPase_c"/>
    <property type="match status" value="1"/>
</dbReference>
<dbReference type="SMART" id="SM00091">
    <property type="entry name" value="PAS"/>
    <property type="match status" value="1"/>
</dbReference>
<dbReference type="EC" id="2.7.13.3" evidence="2"/>
<evidence type="ECO:0000256" key="3">
    <source>
        <dbReference type="ARBA" id="ARBA00022553"/>
    </source>
</evidence>
<dbReference type="InterPro" id="IPR005467">
    <property type="entry name" value="His_kinase_dom"/>
</dbReference>
<sequence length="360" mass="41178">MRNQKEVAANDSSKHWKALLENIAEYATSVLDGNGHVYKWSSMARSLTGFTAKEIIGKHYSIFYSKKDIEKRLPQKILSTAARRGLCETEGLRVRKDGTLYWTSGMIVAIRDKNKELYGYARFSRDATREHEARRQRDEFLSIAAHELKTPVTTLNLYAQLLKDRMLLSRDKENLSMLQDIEDQSMRLVKLVNDLLTVSAIQAGRFALRQGEFDICALSAKTAKVMQKSGTHEIKVKCEIKGKVRGDPDRIEEVLVNLLSNAMKYSPRERRILVHITRRGRKALLAVTDRGQGITKQEQKSIFKRYFQAARKRGSAAGFGLGLYISAEIIKRHRQKIWFNSAPGKGSTFYFTLKLTPKRF</sequence>
<evidence type="ECO:0000259" key="9">
    <source>
        <dbReference type="PROSITE" id="PS50112"/>
    </source>
</evidence>
<dbReference type="PRINTS" id="PR00344">
    <property type="entry name" value="BCTRLSENSOR"/>
</dbReference>
<evidence type="ECO:0000256" key="7">
    <source>
        <dbReference type="ARBA" id="ARBA00023136"/>
    </source>
</evidence>
<dbReference type="GO" id="GO:0004721">
    <property type="term" value="F:phosphoprotein phosphatase activity"/>
    <property type="evidence" value="ECO:0007669"/>
    <property type="project" value="TreeGrafter"/>
</dbReference>
<evidence type="ECO:0000259" key="8">
    <source>
        <dbReference type="PROSITE" id="PS50109"/>
    </source>
</evidence>
<dbReference type="PROSITE" id="PS50112">
    <property type="entry name" value="PAS"/>
    <property type="match status" value="1"/>
</dbReference>
<evidence type="ECO:0000256" key="2">
    <source>
        <dbReference type="ARBA" id="ARBA00012438"/>
    </source>
</evidence>
<gene>
    <name evidence="11" type="ORF">A2756_01685</name>
</gene>
<dbReference type="InterPro" id="IPR036890">
    <property type="entry name" value="HATPase_C_sf"/>
</dbReference>
<keyword evidence="6" id="KW-0902">Two-component regulatory system</keyword>
<dbReference type="CDD" id="cd00082">
    <property type="entry name" value="HisKA"/>
    <property type="match status" value="1"/>
</dbReference>
<dbReference type="InterPro" id="IPR000014">
    <property type="entry name" value="PAS"/>
</dbReference>
<comment type="catalytic activity">
    <reaction evidence="1">
        <text>ATP + protein L-histidine = ADP + protein N-phospho-L-histidine.</text>
        <dbReference type="EC" id="2.7.13.3"/>
    </reaction>
</comment>
<feature type="domain" description="Histidine kinase" evidence="8">
    <location>
        <begin position="143"/>
        <end position="357"/>
    </location>
</feature>
<keyword evidence="3" id="KW-0597">Phosphoprotein</keyword>
<dbReference type="Pfam" id="PF00989">
    <property type="entry name" value="PAS"/>
    <property type="match status" value="1"/>
</dbReference>
<dbReference type="SUPFAM" id="SSF55874">
    <property type="entry name" value="ATPase domain of HSP90 chaperone/DNA topoisomerase II/histidine kinase"/>
    <property type="match status" value="1"/>
</dbReference>
<dbReference type="InterPro" id="IPR000700">
    <property type="entry name" value="PAS-assoc_C"/>
</dbReference>
<evidence type="ECO:0000256" key="1">
    <source>
        <dbReference type="ARBA" id="ARBA00000085"/>
    </source>
</evidence>
<dbReference type="Proteomes" id="UP000177785">
    <property type="component" value="Unassembled WGS sequence"/>
</dbReference>
<dbReference type="Gene3D" id="3.30.565.10">
    <property type="entry name" value="Histidine kinase-like ATPase, C-terminal domain"/>
    <property type="match status" value="1"/>
</dbReference>
<feature type="domain" description="PAC" evidence="10">
    <location>
        <begin position="87"/>
        <end position="139"/>
    </location>
</feature>
<dbReference type="InterPro" id="IPR004358">
    <property type="entry name" value="Sig_transdc_His_kin-like_C"/>
</dbReference>
<dbReference type="GO" id="GO:0006355">
    <property type="term" value="P:regulation of DNA-templated transcription"/>
    <property type="evidence" value="ECO:0007669"/>
    <property type="project" value="InterPro"/>
</dbReference>
<dbReference type="NCBIfam" id="TIGR00229">
    <property type="entry name" value="sensory_box"/>
    <property type="match status" value="1"/>
</dbReference>
<accession>A0A1G2G4H3</accession>
<dbReference type="InterPro" id="IPR035965">
    <property type="entry name" value="PAS-like_dom_sf"/>
</dbReference>
<evidence type="ECO:0000313" key="12">
    <source>
        <dbReference type="Proteomes" id="UP000177785"/>
    </source>
</evidence>
<evidence type="ECO:0000256" key="6">
    <source>
        <dbReference type="ARBA" id="ARBA00023012"/>
    </source>
</evidence>
<dbReference type="PANTHER" id="PTHR45453">
    <property type="entry name" value="PHOSPHATE REGULON SENSOR PROTEIN PHOR"/>
    <property type="match status" value="1"/>
</dbReference>
<dbReference type="InterPro" id="IPR003594">
    <property type="entry name" value="HATPase_dom"/>
</dbReference>
<protein>
    <recommendedName>
        <fullName evidence="2">histidine kinase</fullName>
        <ecNumber evidence="2">2.7.13.3</ecNumber>
    </recommendedName>
</protein>
<dbReference type="STRING" id="1802115.A2756_01685"/>
<dbReference type="Pfam" id="PF00512">
    <property type="entry name" value="HisKA"/>
    <property type="match status" value="1"/>
</dbReference>
<dbReference type="Pfam" id="PF02518">
    <property type="entry name" value="HATPase_c"/>
    <property type="match status" value="1"/>
</dbReference>
<evidence type="ECO:0000256" key="5">
    <source>
        <dbReference type="ARBA" id="ARBA00022777"/>
    </source>
</evidence>
<comment type="caution">
    <text evidence="11">The sequence shown here is derived from an EMBL/GenBank/DDBJ whole genome shotgun (WGS) entry which is preliminary data.</text>
</comment>
<dbReference type="GO" id="GO:0005886">
    <property type="term" value="C:plasma membrane"/>
    <property type="evidence" value="ECO:0007669"/>
    <property type="project" value="TreeGrafter"/>
</dbReference>